<proteinExistence type="predicted"/>
<dbReference type="PANTHER" id="PTHR46832:SF2">
    <property type="entry name" value="FUTALOSINE HYDROLASE"/>
    <property type="match status" value="1"/>
</dbReference>
<dbReference type="EMBL" id="JAGSPK010000001">
    <property type="protein sequence ID" value="MBR7791703.1"/>
    <property type="molecule type" value="Genomic_DNA"/>
</dbReference>
<accession>A0ABS5GZB8</accession>
<evidence type="ECO:0000313" key="3">
    <source>
        <dbReference type="Proteomes" id="UP000682982"/>
    </source>
</evidence>
<dbReference type="PANTHER" id="PTHR46832">
    <property type="entry name" value="5'-METHYLTHIOADENOSINE/S-ADENOSYLHOMOCYSTEINE NUCLEOSIDASE"/>
    <property type="match status" value="1"/>
</dbReference>
<dbReference type="SUPFAM" id="SSF53167">
    <property type="entry name" value="Purine and uridine phosphorylases"/>
    <property type="match status" value="1"/>
</dbReference>
<gene>
    <name evidence="2" type="ORF">KDM87_03780</name>
</gene>
<protein>
    <recommendedName>
        <fullName evidence="1">Nucleoside phosphorylase domain-containing protein</fullName>
    </recommendedName>
</protein>
<sequence>MAADQDTQYLTRFSLESDSPPMKIIVLFPTQTEASLFQRDDVISIVSGVGLTATTYATVKAIHEHRPDMLILSGIAGVFPHSRFKIGDVVLVESEVEADLGFFTPTGFVHMAHLPIEMEFERRHTLHCEHIPAGQPFPLAHGISVNAAMAPFIDNSQCDIENMEGAAFFHICQLEKQKCLELRAVSNYVKIGDDQWDMLGSVQAMTAGLHQLINHLQKNE</sequence>
<name>A0ABS5GZB8_9BURK</name>
<comment type="caution">
    <text evidence="2">The sequence shown here is derived from an EMBL/GenBank/DDBJ whole genome shotgun (WGS) entry which is preliminary data.</text>
</comment>
<evidence type="ECO:0000259" key="1">
    <source>
        <dbReference type="Pfam" id="PF01048"/>
    </source>
</evidence>
<organism evidence="2 3">
    <name type="scientific">Undibacterium rivi</name>
    <dbReference type="NCBI Taxonomy" id="2828729"/>
    <lineage>
        <taxon>Bacteria</taxon>
        <taxon>Pseudomonadati</taxon>
        <taxon>Pseudomonadota</taxon>
        <taxon>Betaproteobacteria</taxon>
        <taxon>Burkholderiales</taxon>
        <taxon>Oxalobacteraceae</taxon>
        <taxon>Undibacterium</taxon>
    </lineage>
</organism>
<dbReference type="Pfam" id="PF01048">
    <property type="entry name" value="PNP_UDP_1"/>
    <property type="match status" value="1"/>
</dbReference>
<dbReference type="RefSeq" id="WP_212677801.1">
    <property type="nucleotide sequence ID" value="NZ_JAGSPK010000001.1"/>
</dbReference>
<dbReference type="Proteomes" id="UP000682982">
    <property type="component" value="Unassembled WGS sequence"/>
</dbReference>
<keyword evidence="3" id="KW-1185">Reference proteome</keyword>
<dbReference type="Gene3D" id="3.40.50.1580">
    <property type="entry name" value="Nucleoside phosphorylase domain"/>
    <property type="match status" value="1"/>
</dbReference>
<reference evidence="2 3" key="1">
    <citation type="submission" date="2021-04" db="EMBL/GenBank/DDBJ databases">
        <title>novel species isolated from subtropical streams in China.</title>
        <authorList>
            <person name="Lu H."/>
        </authorList>
    </citation>
    <scope>NUCLEOTIDE SEQUENCE [LARGE SCALE GENOMIC DNA]</scope>
    <source>
        <strain evidence="2 3">FT147W</strain>
    </source>
</reference>
<dbReference type="InterPro" id="IPR000845">
    <property type="entry name" value="Nucleoside_phosphorylase_d"/>
</dbReference>
<dbReference type="InterPro" id="IPR035994">
    <property type="entry name" value="Nucleoside_phosphorylase_sf"/>
</dbReference>
<evidence type="ECO:0000313" key="2">
    <source>
        <dbReference type="EMBL" id="MBR7791703.1"/>
    </source>
</evidence>
<feature type="domain" description="Nucleoside phosphorylase" evidence="1">
    <location>
        <begin position="38"/>
        <end position="198"/>
    </location>
</feature>